<keyword evidence="6" id="KW-0812">Transmembrane</keyword>
<sequence length="568" mass="63517">MACLLSTAVSAVEPSPKLSGRFLHITDIHPDEHYLDGAAVSTSCHAVLGSVDATGQGAFNLPARASGKERVLTVEDMQILRPGVTENDGISAPGTAGHYGAPYTICDSPLSLANATFEWIDNNLVGGIDFVVWTGDNARHDSDNTHPRTQDQINEMNNAMAKRALQAFPPGPDGRRLPVIPSLGNNDVYPHNIMYPGPSAILDHYADIWSEWIPKSQMSTFRLGGYYSSEVIPGKVAVFGLNTLFFYIHNVAVDGCKKRHEPGTEEMDWLEAELKSLRSRKMVAYLTGHVPPEKKSYSASCHSRYTKLALEYQDVIVGHLYGHANIDHFFLLSTNKKGKDRYETLEDGDQDQDQDMDMDIDDEDKDDEYDPFHILGLGTYLDSLWQQYDSIPKKVKSSTYAIVQVSPSVVPAYHPTLRVFDYQLADNSTVTLSTDPADEDDDVEDEMDDHELEEYFSAQLNNDNEFVRAMEQDKKKGDKKPSYPNPVPTNAFGFPMAYTQYWTNLTLANHGPTTPEFEVEYRTREDYGLANLGVSEYLGLAKRISKDKQLKKVYLKRMVVQTGAENTL</sequence>
<dbReference type="PANTHER" id="PTHR10340">
    <property type="entry name" value="SPHINGOMYELIN PHOSPHODIESTERASE"/>
    <property type="match status" value="1"/>
</dbReference>
<dbReference type="GO" id="GO:0000324">
    <property type="term" value="C:fungal-type vacuole"/>
    <property type="evidence" value="ECO:0007669"/>
    <property type="project" value="TreeGrafter"/>
</dbReference>
<keyword evidence="9" id="KW-1133">Transmembrane helix</keyword>
<dbReference type="InterPro" id="IPR012358">
    <property type="entry name" value="EndopolyPtase_N1"/>
</dbReference>
<evidence type="ECO:0000259" key="12">
    <source>
        <dbReference type="Pfam" id="PF00149"/>
    </source>
</evidence>
<evidence type="ECO:0000256" key="2">
    <source>
        <dbReference type="ARBA" id="ARBA00010399"/>
    </source>
</evidence>
<dbReference type="GO" id="GO:0006798">
    <property type="term" value="P:polyphosphate catabolic process"/>
    <property type="evidence" value="ECO:0007669"/>
    <property type="project" value="TreeGrafter"/>
</dbReference>
<evidence type="ECO:0000256" key="1">
    <source>
        <dbReference type="ARBA" id="ARBA00004576"/>
    </source>
</evidence>
<feature type="domain" description="Calcineurin-like phosphoesterase" evidence="12">
    <location>
        <begin position="21"/>
        <end position="323"/>
    </location>
</feature>
<accession>A0A9P6URN5</accession>
<evidence type="ECO:0000256" key="5">
    <source>
        <dbReference type="ARBA" id="ARBA00022554"/>
    </source>
</evidence>
<dbReference type="SUPFAM" id="SSF56300">
    <property type="entry name" value="Metallo-dependent phosphatases"/>
    <property type="match status" value="1"/>
</dbReference>
<dbReference type="InterPro" id="IPR029052">
    <property type="entry name" value="Metallo-depent_PP-like"/>
</dbReference>
<evidence type="ECO:0000256" key="10">
    <source>
        <dbReference type="ARBA" id="ARBA00023136"/>
    </source>
</evidence>
<evidence type="ECO:0000256" key="3">
    <source>
        <dbReference type="ARBA" id="ARBA00012459"/>
    </source>
</evidence>
<comment type="subcellular location">
    <subcellularLocation>
        <location evidence="1">Vacuole membrane</location>
        <topology evidence="1">Single-pass type II membrane protein</topology>
    </subcellularLocation>
</comment>
<dbReference type="GO" id="GO:0005615">
    <property type="term" value="C:extracellular space"/>
    <property type="evidence" value="ECO:0007669"/>
    <property type="project" value="TreeGrafter"/>
</dbReference>
<proteinExistence type="inferred from homology"/>
<dbReference type="GO" id="GO:0008081">
    <property type="term" value="F:phosphoric diester hydrolase activity"/>
    <property type="evidence" value="ECO:0007669"/>
    <property type="project" value="TreeGrafter"/>
</dbReference>
<dbReference type="Gene3D" id="3.60.21.10">
    <property type="match status" value="1"/>
</dbReference>
<evidence type="ECO:0000256" key="7">
    <source>
        <dbReference type="ARBA" id="ARBA00022801"/>
    </source>
</evidence>
<dbReference type="PANTHER" id="PTHR10340:SF55">
    <property type="entry name" value="ENDOPOLYPHOSPHATASE"/>
    <property type="match status" value="1"/>
</dbReference>
<keyword evidence="11" id="KW-0325">Glycoprotein</keyword>
<dbReference type="Proteomes" id="UP000738325">
    <property type="component" value="Unassembled WGS sequence"/>
</dbReference>
<dbReference type="CDD" id="cd00842">
    <property type="entry name" value="MPP_ASMase"/>
    <property type="match status" value="1"/>
</dbReference>
<evidence type="ECO:0000313" key="14">
    <source>
        <dbReference type="Proteomes" id="UP000738325"/>
    </source>
</evidence>
<keyword evidence="5" id="KW-0926">Vacuole</keyword>
<dbReference type="EC" id="3.6.1.10" evidence="3"/>
<evidence type="ECO:0000256" key="8">
    <source>
        <dbReference type="ARBA" id="ARBA00022968"/>
    </source>
</evidence>
<keyword evidence="10" id="KW-0472">Membrane</keyword>
<protein>
    <recommendedName>
        <fullName evidence="4">Endopolyphosphatase</fullName>
        <ecNumber evidence="3">3.6.1.10</ecNumber>
    </recommendedName>
</protein>
<dbReference type="InterPro" id="IPR004843">
    <property type="entry name" value="Calcineurin-like_PHP"/>
</dbReference>
<evidence type="ECO:0000256" key="11">
    <source>
        <dbReference type="ARBA" id="ARBA00023180"/>
    </source>
</evidence>
<dbReference type="AlphaFoldDB" id="A0A9P6URN5"/>
<dbReference type="GO" id="GO:0004309">
    <property type="term" value="F:exopolyphosphatase activity"/>
    <property type="evidence" value="ECO:0007669"/>
    <property type="project" value="TreeGrafter"/>
</dbReference>
<organism evidence="13 14">
    <name type="scientific">Dissophora globulifera</name>
    <dbReference type="NCBI Taxonomy" id="979702"/>
    <lineage>
        <taxon>Eukaryota</taxon>
        <taxon>Fungi</taxon>
        <taxon>Fungi incertae sedis</taxon>
        <taxon>Mucoromycota</taxon>
        <taxon>Mortierellomycotina</taxon>
        <taxon>Mortierellomycetes</taxon>
        <taxon>Mortierellales</taxon>
        <taxon>Mortierellaceae</taxon>
        <taxon>Dissophora</taxon>
    </lineage>
</organism>
<keyword evidence="14" id="KW-1185">Reference proteome</keyword>
<evidence type="ECO:0000313" key="13">
    <source>
        <dbReference type="EMBL" id="KAG0317831.1"/>
    </source>
</evidence>
<evidence type="ECO:0000256" key="9">
    <source>
        <dbReference type="ARBA" id="ARBA00022989"/>
    </source>
</evidence>
<dbReference type="PIRSF" id="PIRSF027093">
    <property type="entry name" value="EndopolyPtase_N1"/>
    <property type="match status" value="1"/>
</dbReference>
<keyword evidence="8" id="KW-0735">Signal-anchor</keyword>
<name>A0A9P6URN5_9FUNG</name>
<comment type="similarity">
    <text evidence="2">Belongs to the endopolyphosphatase PPN1 family.</text>
</comment>
<dbReference type="GO" id="GO:0000298">
    <property type="term" value="F:endopolyphosphatase activity"/>
    <property type="evidence" value="ECO:0007669"/>
    <property type="project" value="UniProtKB-EC"/>
</dbReference>
<evidence type="ECO:0000256" key="6">
    <source>
        <dbReference type="ARBA" id="ARBA00022692"/>
    </source>
</evidence>
<keyword evidence="7" id="KW-0378">Hydrolase</keyword>
<reference evidence="13" key="1">
    <citation type="journal article" date="2020" name="Fungal Divers.">
        <title>Resolving the Mortierellaceae phylogeny through synthesis of multi-gene phylogenetics and phylogenomics.</title>
        <authorList>
            <person name="Vandepol N."/>
            <person name="Liber J."/>
            <person name="Desiro A."/>
            <person name="Na H."/>
            <person name="Kennedy M."/>
            <person name="Barry K."/>
            <person name="Grigoriev I.V."/>
            <person name="Miller A.N."/>
            <person name="O'Donnell K."/>
            <person name="Stajich J.E."/>
            <person name="Bonito G."/>
        </authorList>
    </citation>
    <scope>NUCLEOTIDE SEQUENCE</scope>
    <source>
        <strain evidence="13">REB-010B</strain>
    </source>
</reference>
<dbReference type="Pfam" id="PF00149">
    <property type="entry name" value="Metallophos"/>
    <property type="match status" value="1"/>
</dbReference>
<gene>
    <name evidence="13" type="primary">PPN1_2</name>
    <name evidence="13" type="ORF">BGZ99_006085</name>
</gene>
<evidence type="ECO:0000256" key="4">
    <source>
        <dbReference type="ARBA" id="ARBA00014458"/>
    </source>
</evidence>
<dbReference type="OrthoDB" id="348678at2759"/>
<dbReference type="GO" id="GO:0005774">
    <property type="term" value="C:vacuolar membrane"/>
    <property type="evidence" value="ECO:0007669"/>
    <property type="project" value="UniProtKB-SubCell"/>
</dbReference>
<dbReference type="InterPro" id="IPR041805">
    <property type="entry name" value="ASMase/PPN1_MPP"/>
</dbReference>
<comment type="caution">
    <text evidence="13">The sequence shown here is derived from an EMBL/GenBank/DDBJ whole genome shotgun (WGS) entry which is preliminary data.</text>
</comment>
<dbReference type="EMBL" id="JAAAIP010000402">
    <property type="protein sequence ID" value="KAG0317831.1"/>
    <property type="molecule type" value="Genomic_DNA"/>
</dbReference>